<organism evidence="1 2">
    <name type="scientific">Streptomyces silvisoli</name>
    <dbReference type="NCBI Taxonomy" id="3034235"/>
    <lineage>
        <taxon>Bacteria</taxon>
        <taxon>Bacillati</taxon>
        <taxon>Actinomycetota</taxon>
        <taxon>Actinomycetes</taxon>
        <taxon>Kitasatosporales</taxon>
        <taxon>Streptomycetaceae</taxon>
        <taxon>Streptomyces</taxon>
    </lineage>
</organism>
<evidence type="ECO:0000313" key="2">
    <source>
        <dbReference type="Proteomes" id="UP001216579"/>
    </source>
</evidence>
<accession>A0ABT5ZKD3</accession>
<name>A0ABT5ZKD3_9ACTN</name>
<proteinExistence type="predicted"/>
<protein>
    <submittedName>
        <fullName evidence="1">DUF6099 family protein</fullName>
    </submittedName>
</protein>
<comment type="caution">
    <text evidence="1">The sequence shown here is derived from an EMBL/GenBank/DDBJ whole genome shotgun (WGS) entry which is preliminary data.</text>
</comment>
<dbReference type="Pfam" id="PF19594">
    <property type="entry name" value="DUF6099"/>
    <property type="match status" value="1"/>
</dbReference>
<keyword evidence="2" id="KW-1185">Reference proteome</keyword>
<dbReference type="Proteomes" id="UP001216579">
    <property type="component" value="Unassembled WGS sequence"/>
</dbReference>
<dbReference type="EMBL" id="JARJBC010000006">
    <property type="protein sequence ID" value="MDF3290049.1"/>
    <property type="molecule type" value="Genomic_DNA"/>
</dbReference>
<evidence type="ECO:0000313" key="1">
    <source>
        <dbReference type="EMBL" id="MDF3290049.1"/>
    </source>
</evidence>
<gene>
    <name evidence="1" type="ORF">P3G67_12495</name>
</gene>
<reference evidence="1 2" key="1">
    <citation type="submission" date="2023-03" db="EMBL/GenBank/DDBJ databases">
        <title>Draft genome sequence of Streptomyces sp. RB6PN23 isolated from peat swamp forest in Thailand.</title>
        <authorList>
            <person name="Klaysubun C."/>
            <person name="Duangmal K."/>
        </authorList>
    </citation>
    <scope>NUCLEOTIDE SEQUENCE [LARGE SCALE GENOMIC DNA]</scope>
    <source>
        <strain evidence="1 2">RB6PN23</strain>
    </source>
</reference>
<dbReference type="InterPro" id="IPR046081">
    <property type="entry name" value="DUF6099"/>
</dbReference>
<sequence length="159" mass="16800">MDATRLIVANRQALAQATDVAAVIAEVWQAQALAQAVGACLAARGDPALRDAARALCLAGGRARDTAQSQGARSPVIRAARLTGVRDPAAVLRRLLALLAETGAAVATLACTTEDERVYWQCIDALDATDETKDRVRALLRQYGARRPEPPEEPPPAPP</sequence>
<dbReference type="RefSeq" id="WP_276093516.1">
    <property type="nucleotide sequence ID" value="NZ_JARJBC010000006.1"/>
</dbReference>